<evidence type="ECO:0008006" key="3">
    <source>
        <dbReference type="Google" id="ProtNLM"/>
    </source>
</evidence>
<accession>A0A1G2U8R1</accession>
<organism evidence="1 2">
    <name type="scientific">Candidatus Zambryskibacteria bacterium RIFCSPLOWO2_01_FULL_47_14</name>
    <dbReference type="NCBI Taxonomy" id="1802763"/>
    <lineage>
        <taxon>Bacteria</taxon>
        <taxon>Candidatus Zambryskiibacteriota</taxon>
    </lineage>
</organism>
<evidence type="ECO:0000313" key="2">
    <source>
        <dbReference type="Proteomes" id="UP000177068"/>
    </source>
</evidence>
<reference evidence="1 2" key="1">
    <citation type="journal article" date="2016" name="Nat. Commun.">
        <title>Thousands of microbial genomes shed light on interconnected biogeochemical processes in an aquifer system.</title>
        <authorList>
            <person name="Anantharaman K."/>
            <person name="Brown C.T."/>
            <person name="Hug L.A."/>
            <person name="Sharon I."/>
            <person name="Castelle C.J."/>
            <person name="Probst A.J."/>
            <person name="Thomas B.C."/>
            <person name="Singh A."/>
            <person name="Wilkins M.J."/>
            <person name="Karaoz U."/>
            <person name="Brodie E.L."/>
            <person name="Williams K.H."/>
            <person name="Hubbard S.S."/>
            <person name="Banfield J.F."/>
        </authorList>
    </citation>
    <scope>NUCLEOTIDE SEQUENCE [LARGE SCALE GENOMIC DNA]</scope>
</reference>
<comment type="caution">
    <text evidence="1">The sequence shown here is derived from an EMBL/GenBank/DDBJ whole genome shotgun (WGS) entry which is preliminary data.</text>
</comment>
<dbReference type="EMBL" id="MHWG01000008">
    <property type="protein sequence ID" value="OHB05865.1"/>
    <property type="molecule type" value="Genomic_DNA"/>
</dbReference>
<proteinExistence type="predicted"/>
<protein>
    <recommendedName>
        <fullName evidence="3">Zinc-binding domain-containing protein</fullName>
    </recommendedName>
</protein>
<gene>
    <name evidence="1" type="ORF">A3A26_00950</name>
</gene>
<name>A0A1G2U8R1_9BACT</name>
<dbReference type="AlphaFoldDB" id="A0A1G2U8R1"/>
<dbReference type="Proteomes" id="UP000177068">
    <property type="component" value="Unassembled WGS sequence"/>
</dbReference>
<sequence>MQSETKTCQNCKQGFTIEPDDFGFYEKIKVPPPTWCPECRSIRRMIWRNERSLYHNTCAFSGKQIISMFSPETKLTVYDRDIWWSDKWSPLDYGQDYDFSKPFFTQFQELMHRVPLANVGNTNTVHSEYGNHNVDLKNCYLVYASFGNENVAYAQGILNVKDSFDLYTIQKGEQSYEDTCCGGMYRTHFSYDSDDCINSMFLTACLNVQDSLGCINLRHKSHCIFNKQYSKVEYEEKLKQYDFGSYKNLEKFKKEYKNFILKYPRRFAFIWRSKNVTGDNILTSKNSQMVFDIYGEAENTKYITHALDIKESYDGYGTGAKMEFLYEGVDVGLNAQRNLFAILTHSCNDTNYTYMCYSSNNLFGCIGLQKQDHCIFNKKYSKEEYRKLVPKIIKHMNEMPYVDAKGRIYKYGEFFPPELSPFYYNETIAGEYFPKKKEEVLASGFKWKEKEKRDYKIEIKPEDLQDHIKDTPDSIVDKVIGCLHAGECNEQCTEAFKIIESELAFLKRMNIALPRLCPNCRHFQRLKKRNPLKLWHRQCMCEVEKHGHKGVCPNEFETAYASERPEIIYCERCYQQEVY</sequence>
<evidence type="ECO:0000313" key="1">
    <source>
        <dbReference type="EMBL" id="OHB05865.1"/>
    </source>
</evidence>